<dbReference type="Gramene" id="scaffold_703243.1">
    <property type="protein sequence ID" value="scaffold_703243.1"/>
    <property type="gene ID" value="scaffold_703243.1"/>
</dbReference>
<proteinExistence type="predicted"/>
<organism evidence="2">
    <name type="scientific">Arabidopsis lyrata subsp. lyrata</name>
    <name type="common">Lyre-leaved rock-cress</name>
    <dbReference type="NCBI Taxonomy" id="81972"/>
    <lineage>
        <taxon>Eukaryota</taxon>
        <taxon>Viridiplantae</taxon>
        <taxon>Streptophyta</taxon>
        <taxon>Embryophyta</taxon>
        <taxon>Tracheophyta</taxon>
        <taxon>Spermatophyta</taxon>
        <taxon>Magnoliopsida</taxon>
        <taxon>eudicotyledons</taxon>
        <taxon>Gunneridae</taxon>
        <taxon>Pentapetalae</taxon>
        <taxon>rosids</taxon>
        <taxon>malvids</taxon>
        <taxon>Brassicales</taxon>
        <taxon>Brassicaceae</taxon>
        <taxon>Camelineae</taxon>
        <taxon>Arabidopsis</taxon>
    </lineage>
</organism>
<gene>
    <name evidence="1" type="ORF">ARALYDRAFT_915501</name>
</gene>
<sequence>MPSYTILLDKHYLLFASRGLQCDGCNHGKDYYSEGYRCIQTRLYFHNECARSGLEIRNLYHPQHSLHLKVLAANEDVNGECKLCRGYKDPRAFFIPCFKDDYVYLSFMWTA</sequence>
<keyword evidence="2" id="KW-1185">Reference proteome</keyword>
<reference evidence="2" key="1">
    <citation type="journal article" date="2011" name="Nat. Genet.">
        <title>The Arabidopsis lyrata genome sequence and the basis of rapid genome size change.</title>
        <authorList>
            <person name="Hu T.T."/>
            <person name="Pattyn P."/>
            <person name="Bakker E.G."/>
            <person name="Cao J."/>
            <person name="Cheng J.-F."/>
            <person name="Clark R.M."/>
            <person name="Fahlgren N."/>
            <person name="Fawcett J.A."/>
            <person name="Grimwood J."/>
            <person name="Gundlach H."/>
            <person name="Haberer G."/>
            <person name="Hollister J.D."/>
            <person name="Ossowski S."/>
            <person name="Ottilar R.P."/>
            <person name="Salamov A.A."/>
            <person name="Schneeberger K."/>
            <person name="Spannagl M."/>
            <person name="Wang X."/>
            <person name="Yang L."/>
            <person name="Nasrallah M.E."/>
            <person name="Bergelson J."/>
            <person name="Carrington J.C."/>
            <person name="Gaut B.S."/>
            <person name="Schmutz J."/>
            <person name="Mayer K.F.X."/>
            <person name="Van de Peer Y."/>
            <person name="Grigoriev I.V."/>
            <person name="Nordborg M."/>
            <person name="Weigel D."/>
            <person name="Guo Y.-L."/>
        </authorList>
    </citation>
    <scope>NUCLEOTIDE SEQUENCE [LARGE SCALE GENOMIC DNA]</scope>
    <source>
        <strain evidence="2">cv. MN47</strain>
    </source>
</reference>
<protein>
    <recommendedName>
        <fullName evidence="3">DC1 domain-containing protein</fullName>
    </recommendedName>
</protein>
<dbReference type="InterPro" id="IPR046349">
    <property type="entry name" value="C1-like_sf"/>
</dbReference>
<evidence type="ECO:0000313" key="1">
    <source>
        <dbReference type="EMBL" id="EFH46600.1"/>
    </source>
</evidence>
<dbReference type="HOGENOM" id="CLU_2161874_0_0_1"/>
<evidence type="ECO:0008006" key="3">
    <source>
        <dbReference type="Google" id="ProtNLM"/>
    </source>
</evidence>
<accession>D7MH85</accession>
<name>D7MH85_ARALL</name>
<dbReference type="Proteomes" id="UP000008694">
    <property type="component" value="Unassembled WGS sequence"/>
</dbReference>
<evidence type="ECO:0000313" key="2">
    <source>
        <dbReference type="Proteomes" id="UP000008694"/>
    </source>
</evidence>
<dbReference type="SUPFAM" id="SSF57889">
    <property type="entry name" value="Cysteine-rich domain"/>
    <property type="match status" value="1"/>
</dbReference>
<dbReference type="EMBL" id="GL348719">
    <property type="protein sequence ID" value="EFH46600.1"/>
    <property type="molecule type" value="Genomic_DNA"/>
</dbReference>
<dbReference type="AlphaFoldDB" id="D7MH85"/>